<evidence type="ECO:0000256" key="1">
    <source>
        <dbReference type="SAM" id="Phobius"/>
    </source>
</evidence>
<organism evidence="2 3">
    <name type="scientific">Streptomyces amakusaensis</name>
    <dbReference type="NCBI Taxonomy" id="67271"/>
    <lineage>
        <taxon>Bacteria</taxon>
        <taxon>Bacillati</taxon>
        <taxon>Actinomycetota</taxon>
        <taxon>Actinomycetes</taxon>
        <taxon>Kitasatosporales</taxon>
        <taxon>Streptomycetaceae</taxon>
        <taxon>Streptomyces</taxon>
    </lineage>
</organism>
<dbReference type="EMBL" id="JBHSKP010000005">
    <property type="protein sequence ID" value="MFC5152301.1"/>
    <property type="molecule type" value="Genomic_DNA"/>
</dbReference>
<gene>
    <name evidence="2" type="ORF">ACFPRH_11205</name>
</gene>
<feature type="transmembrane region" description="Helical" evidence="1">
    <location>
        <begin position="21"/>
        <end position="42"/>
    </location>
</feature>
<name>A0ABW0AH89_9ACTN</name>
<keyword evidence="3" id="KW-1185">Reference proteome</keyword>
<keyword evidence="1" id="KW-1133">Transmembrane helix</keyword>
<dbReference type="RefSeq" id="WP_344477369.1">
    <property type="nucleotide sequence ID" value="NZ_BAAASB010000008.1"/>
</dbReference>
<keyword evidence="1" id="KW-0472">Membrane</keyword>
<comment type="caution">
    <text evidence="2">The sequence shown here is derived from an EMBL/GenBank/DDBJ whole genome shotgun (WGS) entry which is preliminary data.</text>
</comment>
<proteinExistence type="predicted"/>
<evidence type="ECO:0000313" key="2">
    <source>
        <dbReference type="EMBL" id="MFC5152301.1"/>
    </source>
</evidence>
<dbReference type="Proteomes" id="UP001596160">
    <property type="component" value="Unassembled WGS sequence"/>
</dbReference>
<reference evidence="3" key="1">
    <citation type="journal article" date="2019" name="Int. J. Syst. Evol. Microbiol.">
        <title>The Global Catalogue of Microorganisms (GCM) 10K type strain sequencing project: providing services to taxonomists for standard genome sequencing and annotation.</title>
        <authorList>
            <consortium name="The Broad Institute Genomics Platform"/>
            <consortium name="The Broad Institute Genome Sequencing Center for Infectious Disease"/>
            <person name="Wu L."/>
            <person name="Ma J."/>
        </authorList>
    </citation>
    <scope>NUCLEOTIDE SEQUENCE [LARGE SCALE GENOMIC DNA]</scope>
    <source>
        <strain evidence="3">PCU 266</strain>
    </source>
</reference>
<keyword evidence="1" id="KW-0812">Transmembrane</keyword>
<sequence>MNDGHDRSTGIVQGKEKCKPGGLFGLNATVPAIGISWAYLLVSFSNK</sequence>
<accession>A0ABW0AH89</accession>
<evidence type="ECO:0000313" key="3">
    <source>
        <dbReference type="Proteomes" id="UP001596160"/>
    </source>
</evidence>
<protein>
    <submittedName>
        <fullName evidence="2">Uncharacterized protein</fullName>
    </submittedName>
</protein>